<reference evidence="1 2" key="1">
    <citation type="submission" date="2014-08" db="EMBL/GenBank/DDBJ databases">
        <title>Complete genome of a marine bacteria Jeotgalibacillus malaysiensis.</title>
        <authorList>
            <person name="Yaakop A.S."/>
            <person name="Chan K.-G."/>
            <person name="Goh K.M."/>
        </authorList>
    </citation>
    <scope>NUCLEOTIDE SEQUENCE [LARGE SCALE GENOMIC DNA]</scope>
    <source>
        <strain evidence="1 2">D5</strain>
        <plasmid evidence="2">Plasmid</plasmid>
    </source>
</reference>
<dbReference type="KEGG" id="jeo:JMA_42920"/>
<keyword evidence="1" id="KW-0614">Plasmid</keyword>
<accession>A0A0B5B097</accession>
<organism evidence="1 2">
    <name type="scientific">Jeotgalibacillus malaysiensis</name>
    <dbReference type="NCBI Taxonomy" id="1508404"/>
    <lineage>
        <taxon>Bacteria</taxon>
        <taxon>Bacillati</taxon>
        <taxon>Bacillota</taxon>
        <taxon>Bacilli</taxon>
        <taxon>Bacillales</taxon>
        <taxon>Caryophanaceae</taxon>
        <taxon>Jeotgalibacillus</taxon>
    </lineage>
</organism>
<dbReference type="BioCyc" id="JESP1508404:G14D9-13615-MONOMER"/>
<dbReference type="EMBL" id="CP009417">
    <property type="protein sequence ID" value="AJD93609.1"/>
    <property type="molecule type" value="Genomic_DNA"/>
</dbReference>
<evidence type="ECO:0000313" key="1">
    <source>
        <dbReference type="EMBL" id="AJD93609.1"/>
    </source>
</evidence>
<dbReference type="OrthoDB" id="2974025at2"/>
<sequence>MSVNVESIIRLTPSIRKKATANVWTRKDEAFDMDFLYSSLNQIIERNEGSNDSPLFEQLRQIDLTQFSKESPGLNRFFTCSFFAKRYAWISQNEKGEYRYFSKIKDGYGFYAFDLFDLMCILLNKTSRELIRYLEESYPYNGMSQWSMKENEKIEENLTMLSPQKLMDTPNLQRIMRGGVEVLQQFLQYGRKHINGKHLSNGEHAVFFMSTQYFKEHYFPLKSLSTLNQWVNLFAVLGLIEKTSQVPVELQVEAEKQQALKKKHNHVSFYIIPAFKKVFHQAEIRAKELVEQRISYHQLTKKMVLSVFGKAVHDHVYIQKTHGRKSKQSPKTSRFSMEWLDMYFTIQLSERGVVSKRDLEGESTLSKTAFSRYWTELLVRHHCEVDTPTEKERTRFGWNYRQVVARPISVQVESTVWKDETRLPWDDESFGRLFADDSTECMQVS</sequence>
<geneLocation type="plasmid" evidence="2"/>
<evidence type="ECO:0000313" key="2">
    <source>
        <dbReference type="Proteomes" id="UP000031449"/>
    </source>
</evidence>
<gene>
    <name evidence="1" type="ORF">JMA_42920</name>
</gene>
<keyword evidence="2" id="KW-1185">Reference proteome</keyword>
<proteinExistence type="predicted"/>
<protein>
    <submittedName>
        <fullName evidence="1">Uncharacterized protein</fullName>
    </submittedName>
</protein>
<dbReference type="AlphaFoldDB" id="A0A0B5B097"/>
<dbReference type="HOGENOM" id="CLU_615073_0_0_9"/>
<dbReference type="Proteomes" id="UP000031449">
    <property type="component" value="Plasmid unnamed"/>
</dbReference>
<name>A0A0B5B097_9BACL</name>